<protein>
    <submittedName>
        <fullName evidence="2">Uncharacterized protein</fullName>
    </submittedName>
</protein>
<accession>A0A061S9H2</accession>
<organism evidence="2">
    <name type="scientific">Tetraselmis sp. GSL018</name>
    <dbReference type="NCBI Taxonomy" id="582737"/>
    <lineage>
        <taxon>Eukaryota</taxon>
        <taxon>Viridiplantae</taxon>
        <taxon>Chlorophyta</taxon>
        <taxon>core chlorophytes</taxon>
        <taxon>Chlorodendrophyceae</taxon>
        <taxon>Chlorodendrales</taxon>
        <taxon>Chlorodendraceae</taxon>
        <taxon>Tetraselmis</taxon>
    </lineage>
</organism>
<evidence type="ECO:0000256" key="1">
    <source>
        <dbReference type="SAM" id="MobiDB-lite"/>
    </source>
</evidence>
<feature type="non-terminal residue" evidence="2">
    <location>
        <position position="1"/>
    </location>
</feature>
<dbReference type="AlphaFoldDB" id="A0A061S9H2"/>
<name>A0A061S9H2_9CHLO</name>
<gene>
    <name evidence="2" type="ORF">TSPGSL018_12209</name>
</gene>
<sequence length="66" mass="7265">FSPNCQAEVSKQEVRDGPVPTAGNQIKKGLGIDGLRRRQRQTDVSVIPAARACMSEERGVREGERE</sequence>
<reference evidence="2" key="1">
    <citation type="submission" date="2014-05" db="EMBL/GenBank/DDBJ databases">
        <title>The transcriptome of the halophilic microalga Tetraselmis sp. GSL018 isolated from the Great Salt Lake, Utah.</title>
        <authorList>
            <person name="Jinkerson R.E."/>
            <person name="D'Adamo S."/>
            <person name="Posewitz M.C."/>
        </authorList>
    </citation>
    <scope>NUCLEOTIDE SEQUENCE</scope>
    <source>
        <strain evidence="2">GSL018</strain>
    </source>
</reference>
<proteinExistence type="predicted"/>
<feature type="region of interest" description="Disordered" evidence="1">
    <location>
        <begin position="1"/>
        <end position="27"/>
    </location>
</feature>
<evidence type="ECO:0000313" key="2">
    <source>
        <dbReference type="EMBL" id="JAC79639.1"/>
    </source>
</evidence>
<dbReference type="EMBL" id="GBEZ01005699">
    <property type="protein sequence ID" value="JAC79639.1"/>
    <property type="molecule type" value="Transcribed_RNA"/>
</dbReference>